<dbReference type="Proteomes" id="UP000179264">
    <property type="component" value="Unassembled WGS sequence"/>
</dbReference>
<evidence type="ECO:0000313" key="2">
    <source>
        <dbReference type="Proteomes" id="UP000179264"/>
    </source>
</evidence>
<name>A0A1G2TBI2_9BACT</name>
<dbReference type="EMBL" id="MHVL01000002">
    <property type="protein sequence ID" value="OHA94069.1"/>
    <property type="molecule type" value="Genomic_DNA"/>
</dbReference>
<accession>A0A1G2TBI2</accession>
<organism evidence="1 2">
    <name type="scientific">Candidatus Zambryskibacteria bacterium RIFCSPHIGHO2_02_38_10.5</name>
    <dbReference type="NCBI Taxonomy" id="1802742"/>
    <lineage>
        <taxon>Bacteria</taxon>
        <taxon>Candidatus Zambryskiibacteriota</taxon>
    </lineage>
</organism>
<gene>
    <name evidence="1" type="ORF">A2W58_01085</name>
</gene>
<sequence>MTKKVKKQKNLLQHIFNEIRLLRSEVTLFMPDENLNGYAHPSRIKKSFERALRQYPRTI</sequence>
<reference evidence="1 2" key="1">
    <citation type="journal article" date="2016" name="Nat. Commun.">
        <title>Thousands of microbial genomes shed light on interconnected biogeochemical processes in an aquifer system.</title>
        <authorList>
            <person name="Anantharaman K."/>
            <person name="Brown C.T."/>
            <person name="Hug L.A."/>
            <person name="Sharon I."/>
            <person name="Castelle C.J."/>
            <person name="Probst A.J."/>
            <person name="Thomas B.C."/>
            <person name="Singh A."/>
            <person name="Wilkins M.J."/>
            <person name="Karaoz U."/>
            <person name="Brodie E.L."/>
            <person name="Williams K.H."/>
            <person name="Hubbard S.S."/>
            <person name="Banfield J.F."/>
        </authorList>
    </citation>
    <scope>NUCLEOTIDE SEQUENCE [LARGE SCALE GENOMIC DNA]</scope>
</reference>
<dbReference type="AlphaFoldDB" id="A0A1G2TBI2"/>
<comment type="caution">
    <text evidence="1">The sequence shown here is derived from an EMBL/GenBank/DDBJ whole genome shotgun (WGS) entry which is preliminary data.</text>
</comment>
<evidence type="ECO:0000313" key="1">
    <source>
        <dbReference type="EMBL" id="OHA94069.1"/>
    </source>
</evidence>
<proteinExistence type="predicted"/>
<protein>
    <submittedName>
        <fullName evidence="1">Uncharacterized protein</fullName>
    </submittedName>
</protein>